<protein>
    <submittedName>
        <fullName evidence="1">Uncharacterized protein</fullName>
    </submittedName>
</protein>
<dbReference type="EMBL" id="SDAM02000131">
    <property type="protein sequence ID" value="KAH6828149.1"/>
    <property type="molecule type" value="Genomic_DNA"/>
</dbReference>
<evidence type="ECO:0000313" key="2">
    <source>
        <dbReference type="Proteomes" id="UP001190926"/>
    </source>
</evidence>
<comment type="caution">
    <text evidence="1">The sequence shown here is derived from an EMBL/GenBank/DDBJ whole genome shotgun (WGS) entry which is preliminary data.</text>
</comment>
<dbReference type="SUPFAM" id="SSF53474">
    <property type="entry name" value="alpha/beta-Hydrolases"/>
    <property type="match status" value="1"/>
</dbReference>
<reference evidence="1 2" key="1">
    <citation type="journal article" date="2021" name="Nat. Commun.">
        <title>Incipient diploidization of the medicinal plant Perilla within 10,000 years.</title>
        <authorList>
            <person name="Zhang Y."/>
            <person name="Shen Q."/>
            <person name="Leng L."/>
            <person name="Zhang D."/>
            <person name="Chen S."/>
            <person name="Shi Y."/>
            <person name="Ning Z."/>
            <person name="Chen S."/>
        </authorList>
    </citation>
    <scope>NUCLEOTIDE SEQUENCE [LARGE SCALE GENOMIC DNA]</scope>
    <source>
        <strain evidence="2">cv. PC099</strain>
    </source>
</reference>
<dbReference type="Proteomes" id="UP001190926">
    <property type="component" value="Unassembled WGS sequence"/>
</dbReference>
<accession>A0AAD4J6N6</accession>
<dbReference type="PANTHER" id="PTHR31479:SF4">
    <property type="entry name" value="FUNGAL LIPASE-LIKE DOMAIN-CONTAINING PROTEIN"/>
    <property type="match status" value="1"/>
</dbReference>
<keyword evidence="2" id="KW-1185">Reference proteome</keyword>
<proteinExistence type="predicted"/>
<name>A0AAD4J6N6_PERFH</name>
<dbReference type="PANTHER" id="PTHR31479">
    <property type="entry name" value="ALPHA/BETA-HYDROLASES SUPERFAMILY PROTEIN"/>
    <property type="match status" value="1"/>
</dbReference>
<dbReference type="InterPro" id="IPR029058">
    <property type="entry name" value="AB_hydrolase_fold"/>
</dbReference>
<sequence length="349" mass="39300">MASEMEMFRLTGPSFLTAVDWNNSHHRRSIGASLVQGVYSLEHDRQQNRQGPQALAPPWWEFFNFRLVEILVDNHDVSHFGAIFEFINFPFYPHQSSISTGLRPPQYVIAFRGTLNKQDFKLNLHLVMNDLQNSSRLQIGLDAARRIVQHVGPANVWLAGHSLGSSLALVVGRDMVKHHGLRLETYLFNPPFASPPIERLTNDKIKLGLRLANSVLTAGLAAAVNYASAHKNKDEEGDDDPFVVLSTWIPYLFINPSDPICAEYVGYFKHREEMESIGAGKIGRLATKHSIGSILSSAAGKKDCEAVHLLPSAYLTVNATPFKGLKEAHGIEQWWRQDLQLDYKYYQHN</sequence>
<dbReference type="AlphaFoldDB" id="A0AAD4J6N6"/>
<gene>
    <name evidence="1" type="ORF">C2S53_015099</name>
</gene>
<evidence type="ECO:0000313" key="1">
    <source>
        <dbReference type="EMBL" id="KAH6828149.1"/>
    </source>
</evidence>
<dbReference type="Gene3D" id="3.40.50.1820">
    <property type="entry name" value="alpha/beta hydrolase"/>
    <property type="match status" value="1"/>
</dbReference>
<organism evidence="1 2">
    <name type="scientific">Perilla frutescens var. hirtella</name>
    <name type="common">Perilla citriodora</name>
    <name type="synonym">Perilla setoyensis</name>
    <dbReference type="NCBI Taxonomy" id="608512"/>
    <lineage>
        <taxon>Eukaryota</taxon>
        <taxon>Viridiplantae</taxon>
        <taxon>Streptophyta</taxon>
        <taxon>Embryophyta</taxon>
        <taxon>Tracheophyta</taxon>
        <taxon>Spermatophyta</taxon>
        <taxon>Magnoliopsida</taxon>
        <taxon>eudicotyledons</taxon>
        <taxon>Gunneridae</taxon>
        <taxon>Pentapetalae</taxon>
        <taxon>asterids</taxon>
        <taxon>lamiids</taxon>
        <taxon>Lamiales</taxon>
        <taxon>Lamiaceae</taxon>
        <taxon>Nepetoideae</taxon>
        <taxon>Elsholtzieae</taxon>
        <taxon>Perilla</taxon>
    </lineage>
</organism>